<evidence type="ECO:0000313" key="1">
    <source>
        <dbReference type="EMBL" id="QOX62977.1"/>
    </source>
</evidence>
<keyword evidence="2" id="KW-1185">Reference proteome</keyword>
<protein>
    <submittedName>
        <fullName evidence="1">ABC transporter ATP-binding protein</fullName>
    </submittedName>
</protein>
<dbReference type="Proteomes" id="UP000594014">
    <property type="component" value="Chromosome"/>
</dbReference>
<evidence type="ECO:0000313" key="2">
    <source>
        <dbReference type="Proteomes" id="UP000594014"/>
    </source>
</evidence>
<accession>A0ACD1A958</accession>
<organism evidence="1 2">
    <name type="scientific">Anoxybacterium hadale</name>
    <dbReference type="NCBI Taxonomy" id="3408580"/>
    <lineage>
        <taxon>Bacteria</taxon>
        <taxon>Bacillati</taxon>
        <taxon>Bacillota</taxon>
        <taxon>Clostridia</taxon>
        <taxon>Peptostreptococcales</taxon>
        <taxon>Anaerovoracaceae</taxon>
        <taxon>Anoxybacterium</taxon>
    </lineage>
</organism>
<dbReference type="EMBL" id="CP042469">
    <property type="protein sequence ID" value="QOX62977.1"/>
    <property type="molecule type" value="Genomic_DNA"/>
</dbReference>
<gene>
    <name evidence="1" type="ORF">FRZ06_06300</name>
</gene>
<sequence>MKEECITIQAKGLKKSYNGVNVVNELSLTAYRGQIFGLLGANGAGKTTAIECVLGTKAFEAGMVEVLGMNPVKERRKLFERVGVQFQESAYQEKITVRELCEVTAALYRQPANYEKLLMQFGLSDKKKSCVSELSGGQRQRLFIVLALIPEPEVIFLDELTTGLDAKARREVWKYLEGMKEKGLTILLTSHFMDEVEILCDTILILKQGRTVFSGTVKQAIEASPAENLEDAYLWYTDDEGSNEKEERYHESL</sequence>
<proteinExistence type="predicted"/>
<name>A0ACD1A958_9FIRM</name>
<keyword evidence="1" id="KW-0547">Nucleotide-binding</keyword>
<reference evidence="1" key="1">
    <citation type="submission" date="2019-08" db="EMBL/GenBank/DDBJ databases">
        <title>Genome sequence of Clostridiales bacterium MT110.</title>
        <authorList>
            <person name="Cao J."/>
        </authorList>
    </citation>
    <scope>NUCLEOTIDE SEQUENCE</scope>
    <source>
        <strain evidence="1">MT110</strain>
    </source>
</reference>
<keyword evidence="1" id="KW-0067">ATP-binding</keyword>